<dbReference type="OrthoDB" id="19020at2"/>
<dbReference type="InterPro" id="IPR018035">
    <property type="entry name" value="Flagellar_FliH/T3SS_HrpE"/>
</dbReference>
<evidence type="ECO:0000313" key="9">
    <source>
        <dbReference type="EMBL" id="KYZ77295.1"/>
    </source>
</evidence>
<evidence type="ECO:0000259" key="7">
    <source>
        <dbReference type="Pfam" id="PF02108"/>
    </source>
</evidence>
<keyword evidence="3" id="KW-0813">Transport</keyword>
<reference evidence="9 10" key="1">
    <citation type="submission" date="2016-02" db="EMBL/GenBank/DDBJ databases">
        <title>Anaerosporomusa subterraneum gen. nov., sp. nov., a spore-forming obligate anaerobe isolated from saprolite.</title>
        <authorList>
            <person name="Choi J.K."/>
            <person name="Shah M."/>
            <person name="Yee N."/>
        </authorList>
    </citation>
    <scope>NUCLEOTIDE SEQUENCE [LARGE SCALE GENOMIC DNA]</scope>
    <source>
        <strain evidence="9 10">RU4</strain>
    </source>
</reference>
<organism evidence="9 10">
    <name type="scientific">Anaerosporomusa subterranea</name>
    <dbReference type="NCBI Taxonomy" id="1794912"/>
    <lineage>
        <taxon>Bacteria</taxon>
        <taxon>Bacillati</taxon>
        <taxon>Bacillota</taxon>
        <taxon>Negativicutes</taxon>
        <taxon>Acetonemataceae</taxon>
        <taxon>Anaerosporomusa</taxon>
    </lineage>
</organism>
<dbReference type="RefSeq" id="WP_066239376.1">
    <property type="nucleotide sequence ID" value="NZ_LSGP01000013.1"/>
</dbReference>
<evidence type="ECO:0000256" key="3">
    <source>
        <dbReference type="ARBA" id="ARBA00022448"/>
    </source>
</evidence>
<accession>A0A154BTT8</accession>
<proteinExistence type="inferred from homology"/>
<dbReference type="GO" id="GO:0044781">
    <property type="term" value="P:bacterial-type flagellum organization"/>
    <property type="evidence" value="ECO:0007669"/>
    <property type="project" value="UniProtKB-KW"/>
</dbReference>
<dbReference type="InterPro" id="IPR019191">
    <property type="entry name" value="Essential_protein_Yae1_N"/>
</dbReference>
<keyword evidence="5" id="KW-0653">Protein transport</keyword>
<dbReference type="GO" id="GO:0015031">
    <property type="term" value="P:protein transport"/>
    <property type="evidence" value="ECO:0007669"/>
    <property type="project" value="UniProtKB-KW"/>
</dbReference>
<protein>
    <submittedName>
        <fullName evidence="9">Uncharacterized protein</fullName>
    </submittedName>
</protein>
<feature type="domain" description="Essential protein Yae1 N-terminal" evidence="8">
    <location>
        <begin position="76"/>
        <end position="109"/>
    </location>
</feature>
<comment type="function">
    <text evidence="1">Needed for flagellar regrowth and assembly.</text>
</comment>
<dbReference type="InterPro" id="IPR051472">
    <property type="entry name" value="T3SS_Stator/FliH"/>
</dbReference>
<dbReference type="Proteomes" id="UP000076268">
    <property type="component" value="Unassembled WGS sequence"/>
</dbReference>
<dbReference type="EMBL" id="LSGP01000013">
    <property type="protein sequence ID" value="KYZ77295.1"/>
    <property type="molecule type" value="Genomic_DNA"/>
</dbReference>
<dbReference type="PANTHER" id="PTHR34982">
    <property type="entry name" value="YOP PROTEINS TRANSLOCATION PROTEIN L"/>
    <property type="match status" value="1"/>
</dbReference>
<dbReference type="Pfam" id="PF02108">
    <property type="entry name" value="FliH"/>
    <property type="match status" value="1"/>
</dbReference>
<evidence type="ECO:0000256" key="2">
    <source>
        <dbReference type="ARBA" id="ARBA00006602"/>
    </source>
</evidence>
<dbReference type="PANTHER" id="PTHR34982:SF1">
    <property type="entry name" value="FLAGELLAR ASSEMBLY PROTEIN FLIH"/>
    <property type="match status" value="1"/>
</dbReference>
<dbReference type="Pfam" id="PF09811">
    <property type="entry name" value="Yae1_N"/>
    <property type="match status" value="1"/>
</dbReference>
<keyword evidence="4" id="KW-1005">Bacterial flagellum biogenesis</keyword>
<name>A0A154BTT8_ANASB</name>
<dbReference type="AlphaFoldDB" id="A0A154BTT8"/>
<keyword evidence="10" id="KW-1185">Reference proteome</keyword>
<evidence type="ECO:0000256" key="6">
    <source>
        <dbReference type="ARBA" id="ARBA00023225"/>
    </source>
</evidence>
<evidence type="ECO:0000313" key="10">
    <source>
        <dbReference type="Proteomes" id="UP000076268"/>
    </source>
</evidence>
<sequence length="261" mass="28340">MSKIIKQVRLNNLPVVINNLCLVVSDDKIIHPDDQQQGFTPDITLQVEARAVAIIEKAKLDMEKQSSALYEHSKKAGFAEGKEQGYSEGKDAGYVDGKEAGYADGFTQGEEAAKVKMESAVHQAAEEATRIIAEANRQAQLTVLASEKQILDIALAITEKILACEIDANSQAVVTIVKSAMDKVRDQSQITVRVNPADFEFVIAAKSELEAILQREQSVDFAADQTVSRGGCVIDSTFGSADARLETQLHAVRAIIRSLLP</sequence>
<dbReference type="STRING" id="1794912.AXX12_03970"/>
<evidence type="ECO:0000259" key="8">
    <source>
        <dbReference type="Pfam" id="PF09811"/>
    </source>
</evidence>
<dbReference type="GO" id="GO:0005829">
    <property type="term" value="C:cytosol"/>
    <property type="evidence" value="ECO:0007669"/>
    <property type="project" value="TreeGrafter"/>
</dbReference>
<comment type="caution">
    <text evidence="9">The sequence shown here is derived from an EMBL/GenBank/DDBJ whole genome shotgun (WGS) entry which is preliminary data.</text>
</comment>
<evidence type="ECO:0000256" key="5">
    <source>
        <dbReference type="ARBA" id="ARBA00022927"/>
    </source>
</evidence>
<gene>
    <name evidence="9" type="ORF">AXX12_03970</name>
</gene>
<feature type="domain" description="Flagellar assembly protein FliH/Type III secretion system HrpE" evidence="7">
    <location>
        <begin position="124"/>
        <end position="251"/>
    </location>
</feature>
<keyword evidence="6" id="KW-1006">Bacterial flagellum protein export</keyword>
<comment type="similarity">
    <text evidence="2">Belongs to the FliH family.</text>
</comment>
<evidence type="ECO:0000256" key="1">
    <source>
        <dbReference type="ARBA" id="ARBA00003041"/>
    </source>
</evidence>
<evidence type="ECO:0000256" key="4">
    <source>
        <dbReference type="ARBA" id="ARBA00022795"/>
    </source>
</evidence>